<dbReference type="GO" id="GO:0022857">
    <property type="term" value="F:transmembrane transporter activity"/>
    <property type="evidence" value="ECO:0007669"/>
    <property type="project" value="InterPro"/>
</dbReference>
<reference evidence="9 10" key="1">
    <citation type="journal article" date="2013" name="PLoS ONE">
        <title>Cultivation and Complete Genome Sequencing of Gloeobacter kilaueensis sp. nov., from a Lava Cave in Kilauea Caldera, Hawai'i.</title>
        <authorList>
            <person name="Saw J.H."/>
            <person name="Schatz M."/>
            <person name="Brown M.V."/>
            <person name="Kunkel D.D."/>
            <person name="Foster J.S."/>
            <person name="Shick H."/>
            <person name="Christensen S."/>
            <person name="Hou S."/>
            <person name="Wan X."/>
            <person name="Donachie S.P."/>
        </authorList>
    </citation>
    <scope>NUCLEOTIDE SEQUENCE [LARGE SCALE GENOMIC DNA]</scope>
    <source>
        <strain evidence="10">JS</strain>
    </source>
</reference>
<comment type="subcellular location">
    <subcellularLocation>
        <location evidence="1">Cell membrane</location>
        <topology evidence="1">Multi-pass membrane protein</topology>
    </subcellularLocation>
</comment>
<evidence type="ECO:0000256" key="1">
    <source>
        <dbReference type="ARBA" id="ARBA00004651"/>
    </source>
</evidence>
<feature type="transmembrane region" description="Helical" evidence="7">
    <location>
        <begin position="55"/>
        <end position="76"/>
    </location>
</feature>
<feature type="transmembrane region" description="Helical" evidence="7">
    <location>
        <begin position="312"/>
        <end position="342"/>
    </location>
</feature>
<dbReference type="AlphaFoldDB" id="U5QHH0"/>
<evidence type="ECO:0000256" key="3">
    <source>
        <dbReference type="ARBA" id="ARBA00022475"/>
    </source>
</evidence>
<evidence type="ECO:0000256" key="2">
    <source>
        <dbReference type="ARBA" id="ARBA00022448"/>
    </source>
</evidence>
<evidence type="ECO:0000256" key="6">
    <source>
        <dbReference type="ARBA" id="ARBA00023136"/>
    </source>
</evidence>
<dbReference type="STRING" id="1183438.GKIL_0838"/>
<dbReference type="eggNOG" id="COG2814">
    <property type="taxonomic scope" value="Bacteria"/>
</dbReference>
<dbReference type="Gene3D" id="1.20.1250.20">
    <property type="entry name" value="MFS general substrate transporter like domains"/>
    <property type="match status" value="1"/>
</dbReference>
<evidence type="ECO:0000256" key="7">
    <source>
        <dbReference type="SAM" id="Phobius"/>
    </source>
</evidence>
<gene>
    <name evidence="9" type="ORF">GKIL_0838</name>
</gene>
<feature type="transmembrane region" description="Helical" evidence="7">
    <location>
        <begin position="349"/>
        <end position="370"/>
    </location>
</feature>
<dbReference type="InterPro" id="IPR011701">
    <property type="entry name" value="MFS"/>
</dbReference>
<dbReference type="EMBL" id="CP003587">
    <property type="protein sequence ID" value="AGY57084.1"/>
    <property type="molecule type" value="Genomic_DNA"/>
</dbReference>
<sequence>MKRPAAARPDFLPELPAAIWILFGGRLLASLGLGFVLFYASIFFTRELGLSYTQLGLGIAASGASGIVGRLVGGVLSDRPDWGRRRTLLVALATLSAGYALFAITHDFVLYASAYAIVGWGFGLYWPANEAAVADLTTGAQRAEAYGLTRAGDSLGLGLGVVVGQGLIALTGNYRLLFWLDALAFLGFWLVALRAIKETRPASDPRASLLGGYSVAFRDSNLLLYAAINLVFTSLTAQLESTVPVYLRDFGGLEQKVLGVGFIAHVALLGLIQFPVARLSSSWRRTRSLAVSAVFWAVALVLLYLVENPALAGFTGIAALLAAAVALAFMHPAASALVAALAPEDLRGAYLSINSQCWAVGYIVGPALGGRILDLGRPLSDWLWPGLAAIALLNCLPLVVLEKRLPRAVNQQK</sequence>
<protein>
    <submittedName>
        <fullName evidence="9">Major facilitator family transporter</fullName>
    </submittedName>
</protein>
<feature type="transmembrane region" description="Helical" evidence="7">
    <location>
        <begin position="222"/>
        <end position="239"/>
    </location>
</feature>
<dbReference type="PANTHER" id="PTHR23517">
    <property type="entry name" value="RESISTANCE PROTEIN MDTM, PUTATIVE-RELATED-RELATED"/>
    <property type="match status" value="1"/>
</dbReference>
<accession>U5QHH0</accession>
<evidence type="ECO:0000259" key="8">
    <source>
        <dbReference type="PROSITE" id="PS50850"/>
    </source>
</evidence>
<proteinExistence type="predicted"/>
<dbReference type="InterPro" id="IPR036259">
    <property type="entry name" value="MFS_trans_sf"/>
</dbReference>
<keyword evidence="10" id="KW-1185">Reference proteome</keyword>
<evidence type="ECO:0000256" key="4">
    <source>
        <dbReference type="ARBA" id="ARBA00022692"/>
    </source>
</evidence>
<evidence type="ECO:0000256" key="5">
    <source>
        <dbReference type="ARBA" id="ARBA00022989"/>
    </source>
</evidence>
<feature type="transmembrane region" description="Helical" evidence="7">
    <location>
        <begin position="289"/>
        <end position="306"/>
    </location>
</feature>
<dbReference type="PROSITE" id="PS50850">
    <property type="entry name" value="MFS"/>
    <property type="match status" value="1"/>
</dbReference>
<feature type="transmembrane region" description="Helical" evidence="7">
    <location>
        <begin position="259"/>
        <end position="277"/>
    </location>
</feature>
<feature type="transmembrane region" description="Helical" evidence="7">
    <location>
        <begin position="148"/>
        <end position="170"/>
    </location>
</feature>
<dbReference type="SUPFAM" id="SSF103473">
    <property type="entry name" value="MFS general substrate transporter"/>
    <property type="match status" value="1"/>
</dbReference>
<evidence type="ECO:0000313" key="9">
    <source>
        <dbReference type="EMBL" id="AGY57084.1"/>
    </source>
</evidence>
<evidence type="ECO:0000313" key="10">
    <source>
        <dbReference type="Proteomes" id="UP000017396"/>
    </source>
</evidence>
<keyword evidence="4 7" id="KW-0812">Transmembrane</keyword>
<dbReference type="HOGENOM" id="CLU_001265_60_4_3"/>
<keyword evidence="3" id="KW-1003">Cell membrane</keyword>
<dbReference type="PANTHER" id="PTHR23517:SF2">
    <property type="entry name" value="MULTIDRUG RESISTANCE PROTEIN MDTH"/>
    <property type="match status" value="1"/>
</dbReference>
<feature type="transmembrane region" description="Helical" evidence="7">
    <location>
        <begin position="88"/>
        <end position="104"/>
    </location>
</feature>
<dbReference type="Pfam" id="PF07690">
    <property type="entry name" value="MFS_1"/>
    <property type="match status" value="1"/>
</dbReference>
<feature type="transmembrane region" description="Helical" evidence="7">
    <location>
        <begin position="382"/>
        <end position="401"/>
    </location>
</feature>
<organism evidence="9 10">
    <name type="scientific">Gloeobacter kilaueensis (strain ATCC BAA-2537 / CCAP 1431/1 / ULC 316 / JS1)</name>
    <dbReference type="NCBI Taxonomy" id="1183438"/>
    <lineage>
        <taxon>Bacteria</taxon>
        <taxon>Bacillati</taxon>
        <taxon>Cyanobacteriota</taxon>
        <taxon>Cyanophyceae</taxon>
        <taxon>Gloeobacterales</taxon>
        <taxon>Gloeobacteraceae</taxon>
        <taxon>Gloeobacter</taxon>
    </lineage>
</organism>
<feature type="transmembrane region" description="Helical" evidence="7">
    <location>
        <begin position="20"/>
        <end position="43"/>
    </location>
</feature>
<feature type="transmembrane region" description="Helical" evidence="7">
    <location>
        <begin position="110"/>
        <end position="128"/>
    </location>
</feature>
<feature type="transmembrane region" description="Helical" evidence="7">
    <location>
        <begin position="176"/>
        <end position="196"/>
    </location>
</feature>
<dbReference type="Proteomes" id="UP000017396">
    <property type="component" value="Chromosome"/>
</dbReference>
<keyword evidence="2" id="KW-0813">Transport</keyword>
<dbReference type="KEGG" id="glj:GKIL_0838"/>
<dbReference type="RefSeq" id="WP_023172136.1">
    <property type="nucleotide sequence ID" value="NC_022600.1"/>
</dbReference>
<keyword evidence="5 7" id="KW-1133">Transmembrane helix</keyword>
<dbReference type="InterPro" id="IPR020846">
    <property type="entry name" value="MFS_dom"/>
</dbReference>
<feature type="domain" description="Major facilitator superfamily (MFS) profile" evidence="8">
    <location>
        <begin position="18"/>
        <end position="406"/>
    </location>
</feature>
<name>U5QHH0_GLOK1</name>
<dbReference type="InterPro" id="IPR050171">
    <property type="entry name" value="MFS_Transporters"/>
</dbReference>
<dbReference type="GO" id="GO:0005886">
    <property type="term" value="C:plasma membrane"/>
    <property type="evidence" value="ECO:0007669"/>
    <property type="project" value="UniProtKB-SubCell"/>
</dbReference>
<keyword evidence="6 7" id="KW-0472">Membrane</keyword>